<dbReference type="PANTHER" id="PTHR11360:SF284">
    <property type="entry name" value="EG:103B4.3 PROTEIN-RELATED"/>
    <property type="match status" value="1"/>
</dbReference>
<keyword evidence="4 5" id="KW-0472">Membrane</keyword>
<proteinExistence type="predicted"/>
<feature type="transmembrane region" description="Helical" evidence="5">
    <location>
        <begin position="54"/>
        <end position="75"/>
    </location>
</feature>
<evidence type="ECO:0000313" key="7">
    <source>
        <dbReference type="EMBL" id="MBB5986611.1"/>
    </source>
</evidence>
<evidence type="ECO:0000256" key="4">
    <source>
        <dbReference type="ARBA" id="ARBA00023136"/>
    </source>
</evidence>
<dbReference type="SUPFAM" id="SSF103473">
    <property type="entry name" value="MFS general substrate transporter"/>
    <property type="match status" value="1"/>
</dbReference>
<feature type="transmembrane region" description="Helical" evidence="5">
    <location>
        <begin position="232"/>
        <end position="255"/>
    </location>
</feature>
<organism evidence="7 8">
    <name type="scientific">Sphingobium lignivorans</name>
    <dbReference type="NCBI Taxonomy" id="2735886"/>
    <lineage>
        <taxon>Bacteria</taxon>
        <taxon>Pseudomonadati</taxon>
        <taxon>Pseudomonadota</taxon>
        <taxon>Alphaproteobacteria</taxon>
        <taxon>Sphingomonadales</taxon>
        <taxon>Sphingomonadaceae</taxon>
        <taxon>Sphingobium</taxon>
    </lineage>
</organism>
<keyword evidence="3 5" id="KW-1133">Transmembrane helix</keyword>
<dbReference type="PANTHER" id="PTHR11360">
    <property type="entry name" value="MONOCARBOXYLATE TRANSPORTER"/>
    <property type="match status" value="1"/>
</dbReference>
<dbReference type="InterPro" id="IPR011701">
    <property type="entry name" value="MFS"/>
</dbReference>
<dbReference type="InterPro" id="IPR005829">
    <property type="entry name" value="Sugar_transporter_CS"/>
</dbReference>
<gene>
    <name evidence="7" type="ORF">HNP60_002585</name>
</gene>
<dbReference type="InterPro" id="IPR020846">
    <property type="entry name" value="MFS_dom"/>
</dbReference>
<feature type="transmembrane region" description="Helical" evidence="5">
    <location>
        <begin position="384"/>
        <end position="405"/>
    </location>
</feature>
<feature type="transmembrane region" description="Helical" evidence="5">
    <location>
        <begin position="105"/>
        <end position="128"/>
    </location>
</feature>
<feature type="transmembrane region" description="Helical" evidence="5">
    <location>
        <begin position="297"/>
        <end position="315"/>
    </location>
</feature>
<feature type="transmembrane region" description="Helical" evidence="5">
    <location>
        <begin position="82"/>
        <end position="99"/>
    </location>
</feature>
<sequence length="428" mass="45192">MRPSVLSDVERLRGFAIVAILFLSSALNGGTTLAKGVFFDGLSHEFDLGSAATAALLSTTQFVGIASTLLGGWFLRHNRTPQYWLAGAALLDGLGYAWAGVAQSYSQLVAAYFLIGAGAGAAVMMPLVLRNWFPHHTGTVLGITMAGITAGGVIVTPLINLVVEQWGWRAGYLALAVPAVLVLVPLYLAVLRFAPASSRPVAVGAAAERSAGAADPEQDGFTILQATATPTFWLLLIAKFIFFAVCFSFFLFFVPSLKEAGYSSSEAVLAMSSIYFLASLSKLGFGYASDRIGVRKILIGSLLATSVILLLMIHMGGRAQIYGFVLLYGLVYSAPLVLFTVIVLDVFGRRHFTALTAVINVVANVGSAVGPIIGGWILDQTDRSFTTLYAASAVAFLISGLLVLASGRPVRRAARTGTDQLILTGEPT</sequence>
<feature type="transmembrane region" description="Helical" evidence="5">
    <location>
        <begin position="12"/>
        <end position="34"/>
    </location>
</feature>
<dbReference type="RefSeq" id="WP_184154309.1">
    <property type="nucleotide sequence ID" value="NZ_JACHKA010000001.1"/>
</dbReference>
<name>A0ABR6NH69_9SPHN</name>
<comment type="caution">
    <text evidence="7">The sequence shown here is derived from an EMBL/GenBank/DDBJ whole genome shotgun (WGS) entry which is preliminary data.</text>
</comment>
<protein>
    <submittedName>
        <fullName evidence="7">MFS family arabinose efflux permease</fullName>
    </submittedName>
</protein>
<evidence type="ECO:0000259" key="6">
    <source>
        <dbReference type="PROSITE" id="PS50850"/>
    </source>
</evidence>
<feature type="transmembrane region" description="Helical" evidence="5">
    <location>
        <begin position="267"/>
        <end position="285"/>
    </location>
</feature>
<reference evidence="7 8" key="1">
    <citation type="submission" date="2020-08" db="EMBL/GenBank/DDBJ databases">
        <title>Exploring microbial biodiversity for novel pathways involved in the catabolism of aromatic compounds derived from lignin.</title>
        <authorList>
            <person name="Elkins J."/>
        </authorList>
    </citation>
    <scope>NUCLEOTIDE SEQUENCE [LARGE SCALE GENOMIC DNA]</scope>
    <source>
        <strain evidence="7 8">B1D3A</strain>
    </source>
</reference>
<dbReference type="EMBL" id="JACHKA010000001">
    <property type="protein sequence ID" value="MBB5986611.1"/>
    <property type="molecule type" value="Genomic_DNA"/>
</dbReference>
<dbReference type="PROSITE" id="PS00216">
    <property type="entry name" value="SUGAR_TRANSPORT_1"/>
    <property type="match status" value="1"/>
</dbReference>
<keyword evidence="2 5" id="KW-0812">Transmembrane</keyword>
<dbReference type="InterPro" id="IPR036259">
    <property type="entry name" value="MFS_trans_sf"/>
</dbReference>
<dbReference type="Gene3D" id="1.20.1250.20">
    <property type="entry name" value="MFS general substrate transporter like domains"/>
    <property type="match status" value="2"/>
</dbReference>
<dbReference type="Pfam" id="PF07690">
    <property type="entry name" value="MFS_1"/>
    <property type="match status" value="1"/>
</dbReference>
<feature type="transmembrane region" description="Helical" evidence="5">
    <location>
        <begin position="171"/>
        <end position="190"/>
    </location>
</feature>
<feature type="domain" description="Major facilitator superfamily (MFS) profile" evidence="6">
    <location>
        <begin position="17"/>
        <end position="411"/>
    </location>
</feature>
<comment type="subcellular location">
    <subcellularLocation>
        <location evidence="1">Membrane</location>
        <topology evidence="1">Multi-pass membrane protein</topology>
    </subcellularLocation>
</comment>
<evidence type="ECO:0000256" key="2">
    <source>
        <dbReference type="ARBA" id="ARBA00022692"/>
    </source>
</evidence>
<feature type="transmembrane region" description="Helical" evidence="5">
    <location>
        <begin position="321"/>
        <end position="347"/>
    </location>
</feature>
<dbReference type="InterPro" id="IPR050327">
    <property type="entry name" value="Proton-linked_MCT"/>
</dbReference>
<dbReference type="Proteomes" id="UP001138540">
    <property type="component" value="Unassembled WGS sequence"/>
</dbReference>
<evidence type="ECO:0000256" key="3">
    <source>
        <dbReference type="ARBA" id="ARBA00022989"/>
    </source>
</evidence>
<accession>A0ABR6NH69</accession>
<evidence type="ECO:0000256" key="5">
    <source>
        <dbReference type="SAM" id="Phobius"/>
    </source>
</evidence>
<evidence type="ECO:0000256" key="1">
    <source>
        <dbReference type="ARBA" id="ARBA00004141"/>
    </source>
</evidence>
<evidence type="ECO:0000313" key="8">
    <source>
        <dbReference type="Proteomes" id="UP001138540"/>
    </source>
</evidence>
<keyword evidence="8" id="KW-1185">Reference proteome</keyword>
<feature type="transmembrane region" description="Helical" evidence="5">
    <location>
        <begin position="140"/>
        <end position="159"/>
    </location>
</feature>
<feature type="transmembrane region" description="Helical" evidence="5">
    <location>
        <begin position="354"/>
        <end position="378"/>
    </location>
</feature>
<dbReference type="PROSITE" id="PS50850">
    <property type="entry name" value="MFS"/>
    <property type="match status" value="1"/>
</dbReference>